<feature type="compositionally biased region" description="Low complexity" evidence="1">
    <location>
        <begin position="1"/>
        <end position="98"/>
    </location>
</feature>
<accession>A0AAV2HIQ6</accession>
<evidence type="ECO:0000256" key="1">
    <source>
        <dbReference type="SAM" id="MobiDB-lite"/>
    </source>
</evidence>
<feature type="region of interest" description="Disordered" evidence="1">
    <location>
        <begin position="1"/>
        <end position="147"/>
    </location>
</feature>
<evidence type="ECO:0000313" key="4">
    <source>
        <dbReference type="Proteomes" id="UP001497497"/>
    </source>
</evidence>
<comment type="caution">
    <text evidence="3">The sequence shown here is derived from an EMBL/GenBank/DDBJ whole genome shotgun (WGS) entry which is preliminary data.</text>
</comment>
<dbReference type="AlphaFoldDB" id="A0AAV2HIQ6"/>
<dbReference type="InterPro" id="IPR000082">
    <property type="entry name" value="SEA_dom"/>
</dbReference>
<keyword evidence="4" id="KW-1185">Reference proteome</keyword>
<organism evidence="3 4">
    <name type="scientific">Lymnaea stagnalis</name>
    <name type="common">Great pond snail</name>
    <name type="synonym">Helix stagnalis</name>
    <dbReference type="NCBI Taxonomy" id="6523"/>
    <lineage>
        <taxon>Eukaryota</taxon>
        <taxon>Metazoa</taxon>
        <taxon>Spiralia</taxon>
        <taxon>Lophotrochozoa</taxon>
        <taxon>Mollusca</taxon>
        <taxon>Gastropoda</taxon>
        <taxon>Heterobranchia</taxon>
        <taxon>Euthyneura</taxon>
        <taxon>Panpulmonata</taxon>
        <taxon>Hygrophila</taxon>
        <taxon>Lymnaeoidea</taxon>
        <taxon>Lymnaeidae</taxon>
        <taxon>Lymnaea</taxon>
    </lineage>
</organism>
<dbReference type="PROSITE" id="PS50024">
    <property type="entry name" value="SEA"/>
    <property type="match status" value="1"/>
</dbReference>
<proteinExistence type="predicted"/>
<dbReference type="Proteomes" id="UP001497497">
    <property type="component" value="Unassembled WGS sequence"/>
</dbReference>
<protein>
    <recommendedName>
        <fullName evidence="2">SEA domain-containing protein</fullName>
    </recommendedName>
</protein>
<reference evidence="3 4" key="1">
    <citation type="submission" date="2024-04" db="EMBL/GenBank/DDBJ databases">
        <authorList>
            <consortium name="Genoscope - CEA"/>
            <person name="William W."/>
        </authorList>
    </citation>
    <scope>NUCLEOTIDE SEQUENCE [LARGE SCALE GENOMIC DNA]</scope>
</reference>
<evidence type="ECO:0000259" key="2">
    <source>
        <dbReference type="PROSITE" id="PS50024"/>
    </source>
</evidence>
<sequence>MITTAAAGDTSASATMTTTAAAGDTSASATTTTAAAGDTSASATTTTTAAAGDTSASATMTTTAAAGDTSASATTTTTAAAGDTAASTTTTSSGATSSFPSNETTAAISRTTVASNSTTESSNSTAESSNSTTAASNSTTASFSSTTVTVPSTKTKDYTLNVKIDKDVSNLNITEKTSQDYKDLKALVESSLFTEFSKSVKGLDKVEVEDMRSGSLIVDFRVIVDTEINPDADSSMVVAVVAIKTSLTIGNDTYNVTSLTYNSVVVSADSDLCTLLTRATPCQDNEKCVITSSGEPQCQ</sequence>
<feature type="domain" description="SEA" evidence="2">
    <location>
        <begin position="154"/>
        <end position="271"/>
    </location>
</feature>
<feature type="compositionally biased region" description="Low complexity" evidence="1">
    <location>
        <begin position="111"/>
        <end position="147"/>
    </location>
</feature>
<feature type="compositionally biased region" description="Polar residues" evidence="1">
    <location>
        <begin position="99"/>
        <end position="110"/>
    </location>
</feature>
<gene>
    <name evidence="3" type="ORF">GSLYS_00007886001</name>
</gene>
<name>A0AAV2HIQ6_LYMST</name>
<evidence type="ECO:0000313" key="3">
    <source>
        <dbReference type="EMBL" id="CAL1533926.1"/>
    </source>
</evidence>
<dbReference type="EMBL" id="CAXITT010000156">
    <property type="protein sequence ID" value="CAL1533926.1"/>
    <property type="molecule type" value="Genomic_DNA"/>
</dbReference>